<dbReference type="InParanoid" id="A0A423W0S2"/>
<keyword evidence="2" id="KW-1133">Transmembrane helix</keyword>
<evidence type="ECO:0000256" key="2">
    <source>
        <dbReference type="SAM" id="Phobius"/>
    </source>
</evidence>
<feature type="region of interest" description="Disordered" evidence="1">
    <location>
        <begin position="65"/>
        <end position="100"/>
    </location>
</feature>
<organism evidence="3 4">
    <name type="scientific">Cytospora leucostoma</name>
    <dbReference type="NCBI Taxonomy" id="1230097"/>
    <lineage>
        <taxon>Eukaryota</taxon>
        <taxon>Fungi</taxon>
        <taxon>Dikarya</taxon>
        <taxon>Ascomycota</taxon>
        <taxon>Pezizomycotina</taxon>
        <taxon>Sordariomycetes</taxon>
        <taxon>Sordariomycetidae</taxon>
        <taxon>Diaporthales</taxon>
        <taxon>Cytosporaceae</taxon>
        <taxon>Cytospora</taxon>
    </lineage>
</organism>
<evidence type="ECO:0000256" key="1">
    <source>
        <dbReference type="SAM" id="MobiDB-lite"/>
    </source>
</evidence>
<evidence type="ECO:0000313" key="4">
    <source>
        <dbReference type="Proteomes" id="UP000285146"/>
    </source>
</evidence>
<dbReference type="EMBL" id="LKEB01000066">
    <property type="protein sequence ID" value="ROV96877.1"/>
    <property type="molecule type" value="Genomic_DNA"/>
</dbReference>
<name>A0A423W0S2_9PEZI</name>
<feature type="transmembrane region" description="Helical" evidence="2">
    <location>
        <begin position="121"/>
        <end position="143"/>
    </location>
</feature>
<comment type="caution">
    <text evidence="3">The sequence shown here is derived from an EMBL/GenBank/DDBJ whole genome shotgun (WGS) entry which is preliminary data.</text>
</comment>
<proteinExistence type="predicted"/>
<feature type="transmembrane region" description="Helical" evidence="2">
    <location>
        <begin position="187"/>
        <end position="212"/>
    </location>
</feature>
<keyword evidence="4" id="KW-1185">Reference proteome</keyword>
<feature type="transmembrane region" description="Helical" evidence="2">
    <location>
        <begin position="21"/>
        <end position="42"/>
    </location>
</feature>
<dbReference type="OrthoDB" id="10495570at2759"/>
<feature type="transmembrane region" description="Helical" evidence="2">
    <location>
        <begin position="155"/>
        <end position="181"/>
    </location>
</feature>
<keyword evidence="2" id="KW-0472">Membrane</keyword>
<gene>
    <name evidence="3" type="ORF">VPNG_09278</name>
</gene>
<evidence type="ECO:0000313" key="3">
    <source>
        <dbReference type="EMBL" id="ROV96877.1"/>
    </source>
</evidence>
<reference evidence="3 4" key="1">
    <citation type="submission" date="2015-09" db="EMBL/GenBank/DDBJ databases">
        <title>Host preference determinants of Valsa canker pathogens revealed by comparative genomics.</title>
        <authorList>
            <person name="Yin Z."/>
            <person name="Huang L."/>
        </authorList>
    </citation>
    <scope>NUCLEOTIDE SEQUENCE [LARGE SCALE GENOMIC DNA]</scope>
    <source>
        <strain evidence="3 4">SXYLt</strain>
    </source>
</reference>
<dbReference type="AlphaFoldDB" id="A0A423W0S2"/>
<sequence>MGRAAGKKELDPYVMEYMLKPAFWVLGIFLAIVWGIFVWAQFPATKAPGDREPSAEDIEAMLSAEPDATPRDEDDSDTTVSHNPVDPHAPLVSPQGPARPQRWDPTLTLWLAPVMTRSNRVIAAAMYLFFLGAALLEAYWLLATSGRATVKMARFWFVLAGRGAPLWAHLVYALAFGGMIATDLAALFFSVALVLPLVLCVLEVVGGATYLIDEAEGVGLDVVTSRGTPTEDSLFVNSQDDL</sequence>
<accession>A0A423W0S2</accession>
<dbReference type="Proteomes" id="UP000285146">
    <property type="component" value="Unassembled WGS sequence"/>
</dbReference>
<keyword evidence="2" id="KW-0812">Transmembrane</keyword>
<protein>
    <submittedName>
        <fullName evidence="3">Uncharacterized protein</fullName>
    </submittedName>
</protein>